<dbReference type="Proteomes" id="UP000235371">
    <property type="component" value="Unassembled WGS sequence"/>
</dbReference>
<evidence type="ECO:0000256" key="1">
    <source>
        <dbReference type="SAM" id="Phobius"/>
    </source>
</evidence>
<dbReference type="EMBL" id="KZ613786">
    <property type="protein sequence ID" value="PMD61727.1"/>
    <property type="molecule type" value="Genomic_DNA"/>
</dbReference>
<protein>
    <recommendedName>
        <fullName evidence="4">Transmembrane protein</fullName>
    </recommendedName>
</protein>
<gene>
    <name evidence="2" type="ORF">K444DRAFT_377750</name>
</gene>
<organism evidence="2 3">
    <name type="scientific">Hyaloscypha bicolor E</name>
    <dbReference type="NCBI Taxonomy" id="1095630"/>
    <lineage>
        <taxon>Eukaryota</taxon>
        <taxon>Fungi</taxon>
        <taxon>Dikarya</taxon>
        <taxon>Ascomycota</taxon>
        <taxon>Pezizomycotina</taxon>
        <taxon>Leotiomycetes</taxon>
        <taxon>Helotiales</taxon>
        <taxon>Hyaloscyphaceae</taxon>
        <taxon>Hyaloscypha</taxon>
        <taxon>Hyaloscypha bicolor</taxon>
    </lineage>
</organism>
<dbReference type="InParanoid" id="A0A2J6TFB8"/>
<dbReference type="GeneID" id="36580402"/>
<accession>A0A2J6TFB8</accession>
<evidence type="ECO:0000313" key="3">
    <source>
        <dbReference type="Proteomes" id="UP000235371"/>
    </source>
</evidence>
<sequence length="89" mass="10198">MKPTMMDLTRLLFPRCLPLSSLTSFTPSYLRPKLLSLVSRVRKTPSSLSSFPFLLFPFFFSLSSLPLLLFPLIHRRMPAVSRVLERAAN</sequence>
<keyword evidence="1" id="KW-0812">Transmembrane</keyword>
<reference evidence="2 3" key="1">
    <citation type="submission" date="2016-04" db="EMBL/GenBank/DDBJ databases">
        <title>A degradative enzymes factory behind the ericoid mycorrhizal symbiosis.</title>
        <authorList>
            <consortium name="DOE Joint Genome Institute"/>
            <person name="Martino E."/>
            <person name="Morin E."/>
            <person name="Grelet G."/>
            <person name="Kuo A."/>
            <person name="Kohler A."/>
            <person name="Daghino S."/>
            <person name="Barry K."/>
            <person name="Choi C."/>
            <person name="Cichocki N."/>
            <person name="Clum A."/>
            <person name="Copeland A."/>
            <person name="Hainaut M."/>
            <person name="Haridas S."/>
            <person name="Labutti K."/>
            <person name="Lindquist E."/>
            <person name="Lipzen A."/>
            <person name="Khouja H.-R."/>
            <person name="Murat C."/>
            <person name="Ohm R."/>
            <person name="Olson A."/>
            <person name="Spatafora J."/>
            <person name="Veneault-Fourrey C."/>
            <person name="Henrissat B."/>
            <person name="Grigoriev I."/>
            <person name="Martin F."/>
            <person name="Perotto S."/>
        </authorList>
    </citation>
    <scope>NUCLEOTIDE SEQUENCE [LARGE SCALE GENOMIC DNA]</scope>
    <source>
        <strain evidence="2 3">E</strain>
    </source>
</reference>
<evidence type="ECO:0008006" key="4">
    <source>
        <dbReference type="Google" id="ProtNLM"/>
    </source>
</evidence>
<proteinExistence type="predicted"/>
<evidence type="ECO:0000313" key="2">
    <source>
        <dbReference type="EMBL" id="PMD61727.1"/>
    </source>
</evidence>
<name>A0A2J6TFB8_9HELO</name>
<feature type="transmembrane region" description="Helical" evidence="1">
    <location>
        <begin position="50"/>
        <end position="73"/>
    </location>
</feature>
<keyword evidence="1" id="KW-0472">Membrane</keyword>
<keyword evidence="1" id="KW-1133">Transmembrane helix</keyword>
<dbReference type="AlphaFoldDB" id="A0A2J6TFB8"/>
<keyword evidence="3" id="KW-1185">Reference proteome</keyword>
<dbReference type="RefSeq" id="XP_024738631.1">
    <property type="nucleotide sequence ID" value="XM_024872321.1"/>
</dbReference>